<evidence type="ECO:0000313" key="2">
    <source>
        <dbReference type="Proteomes" id="UP001163321"/>
    </source>
</evidence>
<dbReference type="EMBL" id="CM047581">
    <property type="protein sequence ID" value="KAI9916389.1"/>
    <property type="molecule type" value="Genomic_DNA"/>
</dbReference>
<comment type="caution">
    <text evidence="1">The sequence shown here is derived from an EMBL/GenBank/DDBJ whole genome shotgun (WGS) entry which is preliminary data.</text>
</comment>
<name>A0ACC0WC76_9STRA</name>
<accession>A0ACC0WC76</accession>
<protein>
    <submittedName>
        <fullName evidence="1">Uncharacterized protein</fullName>
    </submittedName>
</protein>
<reference evidence="1 2" key="1">
    <citation type="journal article" date="2022" name="bioRxiv">
        <title>The genome of the oomycete Peronosclerospora sorghi, a cosmopolitan pathogen of maize and sorghum, is inflated with dispersed pseudogenes.</title>
        <authorList>
            <person name="Fletcher K."/>
            <person name="Martin F."/>
            <person name="Isakeit T."/>
            <person name="Cavanaugh K."/>
            <person name="Magill C."/>
            <person name="Michelmore R."/>
        </authorList>
    </citation>
    <scope>NUCLEOTIDE SEQUENCE [LARGE SCALE GENOMIC DNA]</scope>
    <source>
        <strain evidence="1">P6</strain>
    </source>
</reference>
<gene>
    <name evidence="1" type="ORF">PsorP6_018102</name>
</gene>
<evidence type="ECO:0000313" key="1">
    <source>
        <dbReference type="EMBL" id="KAI9916389.1"/>
    </source>
</evidence>
<sequence length="441" mass="49638">MDWTSHEHGTTYKLNKAMGRAITLLWTVPFRHVLRTCTPSAGTTSIASVQGTRHTGLSRYRVLSHHGRNHPPSTMTFPETEKTKVAMPLTSTRARFHGNEDDETQNEKPPRLSSKPGRKHHVMILSLLSVALCPRRTNSTPCCPYVRHEKTMNRGHEDESTGNRQQQRAVDEHELDLFRHVPPKGQRGTDVDPARATCTAGTGLLEGIERNLPRGSVHTGALLPGVVVLKGFLTPLEQQKLVDDARSLGLHEGGFYKPTYASGARSRLHQMCLGRHWNVQSEQYEARRSNFDHARAPRLPESWKRDAQRSLKEAMKIDPLVMGTCPTMTPDICVVNFYKKAGRNGMHVDKDESIEALRMGSPVISFSIGCAAEFAYMDHYPKAQERVPIVRLESGDVLIFGGPARQLVHALTRVYTGTQPSWLRMRSGRLNLTFREYQPTW</sequence>
<dbReference type="Proteomes" id="UP001163321">
    <property type="component" value="Chromosome 2"/>
</dbReference>
<proteinExistence type="predicted"/>
<keyword evidence="2" id="KW-1185">Reference proteome</keyword>
<organism evidence="1 2">
    <name type="scientific">Peronosclerospora sorghi</name>
    <dbReference type="NCBI Taxonomy" id="230839"/>
    <lineage>
        <taxon>Eukaryota</taxon>
        <taxon>Sar</taxon>
        <taxon>Stramenopiles</taxon>
        <taxon>Oomycota</taxon>
        <taxon>Peronosporomycetes</taxon>
        <taxon>Peronosporales</taxon>
        <taxon>Peronosporaceae</taxon>
        <taxon>Peronosclerospora</taxon>
    </lineage>
</organism>